<sequence>MTPAPSASPFLPTVLAGKIAIVTGGGSGICYEITKQLLLHGCTAAIICGRRESFLQKASIALSSQSGKTCLYKVCDVRDPDACKSVVDFAIQNFGRVDILVNGAAGNFLAEAKNLSPKGFRTVMEIDALGTYNMSHSVYPAMAKTSSGEGNGGIIINVSMTLHYGATWYQAHASAAKSAIDSLTRTLALEWGCDGIRVNGIAPGPIADTPGTTKLAPGFSKADIEDLITERIPLGRLGTAFDIAMAAVFLACDGSGSYISGDVLVVDGAEWLYKPPMVPKEMVSELSRKVEAKSRALAPKIVSKL</sequence>
<dbReference type="Pfam" id="PF13561">
    <property type="entry name" value="adh_short_C2"/>
    <property type="match status" value="1"/>
</dbReference>
<dbReference type="EMBL" id="JABMIG020000015">
    <property type="protein sequence ID" value="KAL3803150.1"/>
    <property type="molecule type" value="Genomic_DNA"/>
</dbReference>
<dbReference type="InterPro" id="IPR036291">
    <property type="entry name" value="NAD(P)-bd_dom_sf"/>
</dbReference>
<evidence type="ECO:0000256" key="5">
    <source>
        <dbReference type="ARBA" id="ARBA00048340"/>
    </source>
</evidence>
<evidence type="ECO:0000313" key="7">
    <source>
        <dbReference type="Proteomes" id="UP001516023"/>
    </source>
</evidence>
<dbReference type="Proteomes" id="UP001516023">
    <property type="component" value="Unassembled WGS sequence"/>
</dbReference>
<dbReference type="Gene3D" id="3.40.50.720">
    <property type="entry name" value="NAD(P)-binding Rossmann-like Domain"/>
    <property type="match status" value="1"/>
</dbReference>
<comment type="caution">
    <text evidence="6">The sequence shown here is derived from an EMBL/GenBank/DDBJ whole genome shotgun (WGS) entry which is preliminary data.</text>
</comment>
<dbReference type="CDD" id="cd05369">
    <property type="entry name" value="TER_DECR_SDR_a"/>
    <property type="match status" value="1"/>
</dbReference>
<dbReference type="SUPFAM" id="SSF51735">
    <property type="entry name" value="NAD(P)-binding Rossmann-fold domains"/>
    <property type="match status" value="1"/>
</dbReference>
<evidence type="ECO:0000256" key="4">
    <source>
        <dbReference type="ARBA" id="ARBA00048009"/>
    </source>
</evidence>
<comment type="catalytic activity">
    <reaction evidence="5">
        <text>a (2E,4Z)-dienoyl-CoA + NADPH + H(+) = a 4,5-saturated-(3E)-enoyl-CoA + NADP(+)</text>
        <dbReference type="Rhea" id="RHEA:61892"/>
        <dbReference type="ChEBI" id="CHEBI:15378"/>
        <dbReference type="ChEBI" id="CHEBI:57783"/>
        <dbReference type="ChEBI" id="CHEBI:58349"/>
        <dbReference type="ChEBI" id="CHEBI:85099"/>
        <dbReference type="ChEBI" id="CHEBI:85493"/>
        <dbReference type="EC" id="1.3.1.124"/>
    </reaction>
</comment>
<dbReference type="PRINTS" id="PR00080">
    <property type="entry name" value="SDRFAMILY"/>
</dbReference>
<reference evidence="6 7" key="1">
    <citation type="journal article" date="2020" name="G3 (Bethesda)">
        <title>Improved Reference Genome for Cyclotella cryptica CCMP332, a Model for Cell Wall Morphogenesis, Salinity Adaptation, and Lipid Production in Diatoms (Bacillariophyta).</title>
        <authorList>
            <person name="Roberts W.R."/>
            <person name="Downey K.M."/>
            <person name="Ruck E.C."/>
            <person name="Traller J.C."/>
            <person name="Alverson A.J."/>
        </authorList>
    </citation>
    <scope>NUCLEOTIDE SEQUENCE [LARGE SCALE GENOMIC DNA]</scope>
    <source>
        <strain evidence="6 7">CCMP332</strain>
    </source>
</reference>
<dbReference type="PANTHER" id="PTHR43296:SF2">
    <property type="entry name" value="PEROXISOMAL 2,4-DIENOYL-COA REDUCTASE [(3E)-ENOYL-COA-PRODUCING]"/>
    <property type="match status" value="1"/>
</dbReference>
<keyword evidence="7" id="KW-1185">Reference proteome</keyword>
<accession>A0ABD3QSB2</accession>
<dbReference type="InterPro" id="IPR002347">
    <property type="entry name" value="SDR_fam"/>
</dbReference>
<dbReference type="InterPro" id="IPR045017">
    <property type="entry name" value="DECR2-like"/>
</dbReference>
<dbReference type="GO" id="GO:0016491">
    <property type="term" value="F:oxidoreductase activity"/>
    <property type="evidence" value="ECO:0007669"/>
    <property type="project" value="UniProtKB-KW"/>
</dbReference>
<dbReference type="EC" id="1.3.1.124" evidence="3"/>
<proteinExistence type="predicted"/>
<evidence type="ECO:0000256" key="2">
    <source>
        <dbReference type="ARBA" id="ARBA00023002"/>
    </source>
</evidence>
<keyword evidence="2" id="KW-0560">Oxidoreductase</keyword>
<evidence type="ECO:0000256" key="1">
    <source>
        <dbReference type="ARBA" id="ARBA00022857"/>
    </source>
</evidence>
<dbReference type="PRINTS" id="PR00081">
    <property type="entry name" value="GDHRDH"/>
</dbReference>
<evidence type="ECO:0000256" key="3">
    <source>
        <dbReference type="ARBA" id="ARBA00026117"/>
    </source>
</evidence>
<dbReference type="PANTHER" id="PTHR43296">
    <property type="entry name" value="PEROXISOMAL 2,4-DIENOYL-COA REDUCTASE"/>
    <property type="match status" value="1"/>
</dbReference>
<gene>
    <name evidence="6" type="ORF">HJC23_003425</name>
</gene>
<dbReference type="AlphaFoldDB" id="A0ABD3QSB2"/>
<dbReference type="FunFam" id="3.40.50.720:FF:000084">
    <property type="entry name" value="Short-chain dehydrogenase reductase"/>
    <property type="match status" value="1"/>
</dbReference>
<organism evidence="6 7">
    <name type="scientific">Cyclotella cryptica</name>
    <dbReference type="NCBI Taxonomy" id="29204"/>
    <lineage>
        <taxon>Eukaryota</taxon>
        <taxon>Sar</taxon>
        <taxon>Stramenopiles</taxon>
        <taxon>Ochrophyta</taxon>
        <taxon>Bacillariophyta</taxon>
        <taxon>Coscinodiscophyceae</taxon>
        <taxon>Thalassiosirophycidae</taxon>
        <taxon>Stephanodiscales</taxon>
        <taxon>Stephanodiscaceae</taxon>
        <taxon>Cyclotella</taxon>
    </lineage>
</organism>
<protein>
    <recommendedName>
        <fullName evidence="3">2,4-dienoyl-CoA reductase [(3E)-enoyl-CoA-producing]</fullName>
        <ecNumber evidence="3">1.3.1.124</ecNumber>
    </recommendedName>
</protein>
<evidence type="ECO:0000313" key="6">
    <source>
        <dbReference type="EMBL" id="KAL3803150.1"/>
    </source>
</evidence>
<keyword evidence="1" id="KW-0521">NADP</keyword>
<name>A0ABD3QSB2_9STRA</name>
<comment type="catalytic activity">
    <reaction evidence="4">
        <text>a (2E,4E)-dienoyl-CoA + NADPH + H(+) = a 4,5-saturated-(3E)-enoyl-CoA + NADP(+)</text>
        <dbReference type="Rhea" id="RHEA:45912"/>
        <dbReference type="ChEBI" id="CHEBI:15378"/>
        <dbReference type="ChEBI" id="CHEBI:57783"/>
        <dbReference type="ChEBI" id="CHEBI:58349"/>
        <dbReference type="ChEBI" id="CHEBI:85101"/>
        <dbReference type="ChEBI" id="CHEBI:85493"/>
        <dbReference type="EC" id="1.3.1.124"/>
    </reaction>
</comment>